<reference evidence="1 2" key="1">
    <citation type="submission" date="2019-12" db="EMBL/GenBank/DDBJ databases">
        <title>Complete genome sequence of Algicella marina strain 9Alg 56(T) isolated from the red alga Tichocarpus crinitus.</title>
        <authorList>
            <person name="Kim S.-G."/>
            <person name="Nedashkovskaya O.I."/>
        </authorList>
    </citation>
    <scope>NUCLEOTIDE SEQUENCE [LARGE SCALE GENOMIC DNA]</scope>
    <source>
        <strain evidence="1 2">9Alg 56</strain>
    </source>
</reference>
<accession>A0A6P1T559</accession>
<dbReference type="RefSeq" id="WP_161862955.1">
    <property type="nucleotide sequence ID" value="NZ_CP046620.1"/>
</dbReference>
<evidence type="ECO:0000313" key="2">
    <source>
        <dbReference type="Proteomes" id="UP000464495"/>
    </source>
</evidence>
<dbReference type="AlphaFoldDB" id="A0A6P1T559"/>
<dbReference type="KEGG" id="amaq:GO499_15110"/>
<protein>
    <submittedName>
        <fullName evidence="1">Uncharacterized protein</fullName>
    </submittedName>
</protein>
<dbReference type="Proteomes" id="UP000464495">
    <property type="component" value="Chromosome"/>
</dbReference>
<name>A0A6P1T559_9RHOB</name>
<sequence length="88" mass="9146">MTNPFQNRASTLNGPATDLVPVTPHNTNDLADVALALYVETGGSLSIVTVKGETRSVTVGDLSILPVGVRRVRNNGTTATGIHAFTVS</sequence>
<dbReference type="EMBL" id="CP046620">
    <property type="protein sequence ID" value="QHQ36409.1"/>
    <property type="molecule type" value="Genomic_DNA"/>
</dbReference>
<gene>
    <name evidence="1" type="ORF">GO499_15110</name>
</gene>
<evidence type="ECO:0000313" key="1">
    <source>
        <dbReference type="EMBL" id="QHQ36409.1"/>
    </source>
</evidence>
<proteinExistence type="predicted"/>
<organism evidence="1 2">
    <name type="scientific">Algicella marina</name>
    <dbReference type="NCBI Taxonomy" id="2683284"/>
    <lineage>
        <taxon>Bacteria</taxon>
        <taxon>Pseudomonadati</taxon>
        <taxon>Pseudomonadota</taxon>
        <taxon>Alphaproteobacteria</taxon>
        <taxon>Rhodobacterales</taxon>
        <taxon>Paracoccaceae</taxon>
        <taxon>Algicella</taxon>
    </lineage>
</organism>
<keyword evidence="2" id="KW-1185">Reference proteome</keyword>